<dbReference type="EMBL" id="CP003274">
    <property type="protein sequence ID" value="AFL78984.1"/>
    <property type="molecule type" value="Genomic_DNA"/>
</dbReference>
<evidence type="ECO:0000259" key="1">
    <source>
        <dbReference type="Pfam" id="PF18454"/>
    </source>
</evidence>
<reference evidence="3" key="1">
    <citation type="journal article" date="2013" name="Stand. Genomic Sci.">
        <title>Complete genome sequence of the bile-resistant pigment-producing anaerobe Alistipes finegoldii type strain (AHN2437(T)).</title>
        <authorList>
            <person name="Mavromatis K."/>
            <person name="Stackebrandt E."/>
            <person name="Munk C."/>
            <person name="Lapidus A."/>
            <person name="Nolan M."/>
            <person name="Lucas S."/>
            <person name="Hammon N."/>
            <person name="Deshpande S."/>
            <person name="Cheng J.F."/>
            <person name="Tapia R."/>
            <person name="Goodwin L.A."/>
            <person name="Pitluck S."/>
            <person name="Liolios K."/>
            <person name="Pagani I."/>
            <person name="Ivanova N."/>
            <person name="Mikhailova N."/>
            <person name="Huntemann M."/>
            <person name="Pati A."/>
            <person name="Chen A."/>
            <person name="Palaniappan K."/>
            <person name="Land M."/>
            <person name="Hauser L."/>
            <person name="Rohde M."/>
            <person name="Gronow S."/>
            <person name="Goker M."/>
            <person name="Detter J.C."/>
            <person name="Bristow J."/>
            <person name="Eisen J.A."/>
            <person name="Markowitz V."/>
            <person name="Hugenholtz P."/>
            <person name="Kyrpides N.C."/>
            <person name="Klenk H.P."/>
            <person name="Woyke T."/>
        </authorList>
    </citation>
    <scope>NUCLEOTIDE SEQUENCE</scope>
    <source>
        <strain evidence="3">DSM 17242 / JCM 16770 / AHN 2437 / CCUG 46020 / CIP 107999</strain>
    </source>
</reference>
<feature type="domain" description="Major tropism determinant N-terminal" evidence="1">
    <location>
        <begin position="12"/>
        <end position="49"/>
    </location>
</feature>
<dbReference type="SUPFAM" id="SSF69349">
    <property type="entry name" value="Phage fibre proteins"/>
    <property type="match status" value="1"/>
</dbReference>
<dbReference type="InterPro" id="IPR041352">
    <property type="entry name" value="Mtd_N"/>
</dbReference>
<evidence type="ECO:0000313" key="2">
    <source>
        <dbReference type="EMBL" id="AFL78984.1"/>
    </source>
</evidence>
<dbReference type="eggNOG" id="ENOG5033K7G">
    <property type="taxonomic scope" value="Bacteria"/>
</dbReference>
<accession>I3YPR6</accession>
<dbReference type="Pfam" id="PF18454">
    <property type="entry name" value="Mtd_N"/>
    <property type="match status" value="1"/>
</dbReference>
<dbReference type="Proteomes" id="UP000006052">
    <property type="component" value="Chromosome"/>
</dbReference>
<sequence length="433" mass="48956">MNQIITIHTRFQQRRGTAARWAAVNPILQEGEIGLELDTRRIKFGDGVTAWNDLEYSTQELFPASATQLGGIIAADKGKNYTVEVQIDPKTHRLYIPAYPTMPELAAVATSGDYNDLDNTPAPYELPAATETVIGGVAAAQITTGYTVEVKKDPASHKLYVPAASGGGSVEDDGKLPGLVIRVIYKQQDKSTHFTNETGGLLNADIYFRPMCSTEYFNRIMPKLFIGLARCTSRHRQKRDKIPNRSIMGTQWHFVGAPSINNTLAERYPRISTFTNPTFNEAPRWTYDDVVPVRVADLISKYSGEWIRFPHDLETIVRRFIYIYQVRDTITPHQYLILPIHTMQRTTLVNRGYIKISGQRNRTVLSKARTKPSEFYASVNLGFCFAKYIEHPPNLRHYIFGPIAQKRAMAVSAKAENTICYFLKDMDKKARIL</sequence>
<name>I3YPR6_ALIFI</name>
<evidence type="ECO:0000313" key="3">
    <source>
        <dbReference type="Proteomes" id="UP000006052"/>
    </source>
</evidence>
<dbReference type="KEGG" id="afd:Alfi_2724"/>
<dbReference type="PATRIC" id="fig|679935.3.peg.2636"/>
<gene>
    <name evidence="2" type="ordered locus">Alfi_2724</name>
</gene>
<proteinExistence type="predicted"/>
<dbReference type="RefSeq" id="WP_014776197.1">
    <property type="nucleotide sequence ID" value="NC_018011.1"/>
</dbReference>
<dbReference type="HOGENOM" id="CLU_632586_0_0_10"/>
<protein>
    <recommendedName>
        <fullName evidence="1">Major tropism determinant N-terminal domain-containing protein</fullName>
    </recommendedName>
</protein>
<organism evidence="2 3">
    <name type="scientific">Alistipes finegoldii (strain DSM 17242 / JCM 16770 / CCUG 46020 / CIP 107999 / KCTC 15236 / AHN 2437)</name>
    <dbReference type="NCBI Taxonomy" id="679935"/>
    <lineage>
        <taxon>Bacteria</taxon>
        <taxon>Pseudomonadati</taxon>
        <taxon>Bacteroidota</taxon>
        <taxon>Bacteroidia</taxon>
        <taxon>Bacteroidales</taxon>
        <taxon>Rikenellaceae</taxon>
        <taxon>Alistipes</taxon>
    </lineage>
</organism>
<dbReference type="AlphaFoldDB" id="I3YPR6"/>
<dbReference type="STRING" id="679935.Alfi_2724"/>